<evidence type="ECO:0000313" key="3">
    <source>
        <dbReference type="Proteomes" id="UP000011575"/>
    </source>
</evidence>
<dbReference type="EMBL" id="AOJI01000026">
    <property type="protein sequence ID" value="EMA66548.1"/>
    <property type="molecule type" value="Genomic_DNA"/>
</dbReference>
<organism evidence="2 3">
    <name type="scientific">Halorubrum aidingense JCM 13560</name>
    <dbReference type="NCBI Taxonomy" id="1230454"/>
    <lineage>
        <taxon>Archaea</taxon>
        <taxon>Methanobacteriati</taxon>
        <taxon>Methanobacteriota</taxon>
        <taxon>Stenosarchaea group</taxon>
        <taxon>Halobacteria</taxon>
        <taxon>Halobacteriales</taxon>
        <taxon>Haloferacaceae</taxon>
        <taxon>Halorubrum</taxon>
    </lineage>
</organism>
<dbReference type="PATRIC" id="fig|1230454.4.peg.2198"/>
<keyword evidence="1" id="KW-1133">Transmembrane helix</keyword>
<keyword evidence="1" id="KW-0472">Membrane</keyword>
<reference evidence="2 3" key="1">
    <citation type="journal article" date="2014" name="PLoS Genet.">
        <title>Phylogenetically driven sequencing of extremely halophilic archaea reveals strategies for static and dynamic osmo-response.</title>
        <authorList>
            <person name="Becker E.A."/>
            <person name="Seitzer P.M."/>
            <person name="Tritt A."/>
            <person name="Larsen D."/>
            <person name="Krusor M."/>
            <person name="Yao A.I."/>
            <person name="Wu D."/>
            <person name="Madern D."/>
            <person name="Eisen J.A."/>
            <person name="Darling A.E."/>
            <person name="Facciotti M.T."/>
        </authorList>
    </citation>
    <scope>NUCLEOTIDE SEQUENCE [LARGE SCALE GENOMIC DNA]</scope>
    <source>
        <strain evidence="2 3">JCM 13560</strain>
    </source>
</reference>
<dbReference type="STRING" id="1230454.C461_10923"/>
<dbReference type="AlphaFoldDB" id="M0P9P4"/>
<proteinExistence type="predicted"/>
<dbReference type="Proteomes" id="UP000011575">
    <property type="component" value="Unassembled WGS sequence"/>
</dbReference>
<accession>M0P9P4</accession>
<comment type="caution">
    <text evidence="2">The sequence shown here is derived from an EMBL/GenBank/DDBJ whole genome shotgun (WGS) entry which is preliminary data.</text>
</comment>
<evidence type="ECO:0000313" key="2">
    <source>
        <dbReference type="EMBL" id="EMA66548.1"/>
    </source>
</evidence>
<keyword evidence="3" id="KW-1185">Reference proteome</keyword>
<dbReference type="RefSeq" id="WP_008001168.1">
    <property type="nucleotide sequence ID" value="NZ_AOJI01000026.1"/>
</dbReference>
<feature type="transmembrane region" description="Helical" evidence="1">
    <location>
        <begin position="12"/>
        <end position="34"/>
    </location>
</feature>
<protein>
    <submittedName>
        <fullName evidence="2">Uncharacterized protein</fullName>
    </submittedName>
</protein>
<gene>
    <name evidence="2" type="ORF">C461_10923</name>
</gene>
<keyword evidence="1" id="KW-0812">Transmembrane</keyword>
<name>M0P9P4_9EURY</name>
<sequence length="68" mass="6626">MTDSDDSGGASLASLLGAVVSAFLVVTPVSALLLGFNWTQAVLIGGFGSVVAVASATVTARRAGDGDD</sequence>
<evidence type="ECO:0000256" key="1">
    <source>
        <dbReference type="SAM" id="Phobius"/>
    </source>
</evidence>
<feature type="transmembrane region" description="Helical" evidence="1">
    <location>
        <begin position="41"/>
        <end position="60"/>
    </location>
</feature>